<dbReference type="EMBL" id="JAGISH010000001">
    <property type="protein sequence ID" value="MBP0481070.1"/>
    <property type="molecule type" value="Genomic_DNA"/>
</dbReference>
<name>A0A940S1Z3_9RHOB</name>
<dbReference type="Proteomes" id="UP000675940">
    <property type="component" value="Unassembled WGS sequence"/>
</dbReference>
<dbReference type="InterPro" id="IPR021848">
    <property type="entry name" value="HODM_asu-like"/>
</dbReference>
<evidence type="ECO:0000313" key="1">
    <source>
        <dbReference type="EMBL" id="MBP0481070.1"/>
    </source>
</evidence>
<dbReference type="AlphaFoldDB" id="A0A940S1Z3"/>
<dbReference type="Pfam" id="PF11927">
    <property type="entry name" value="HODM_asu-like"/>
    <property type="match status" value="1"/>
</dbReference>
<accession>A0A940S1Z3</accession>
<protein>
    <submittedName>
        <fullName evidence="1">DUF3445 domain-containing protein</fullName>
    </submittedName>
</protein>
<keyword evidence="2" id="KW-1185">Reference proteome</keyword>
<organism evidence="1 2">
    <name type="scientific">Sagittula salina</name>
    <dbReference type="NCBI Taxonomy" id="2820268"/>
    <lineage>
        <taxon>Bacteria</taxon>
        <taxon>Pseudomonadati</taxon>
        <taxon>Pseudomonadota</taxon>
        <taxon>Alphaproteobacteria</taxon>
        <taxon>Rhodobacterales</taxon>
        <taxon>Roseobacteraceae</taxon>
        <taxon>Sagittula</taxon>
    </lineage>
</organism>
<dbReference type="RefSeq" id="WP_209358487.1">
    <property type="nucleotide sequence ID" value="NZ_JAGISH010000001.1"/>
</dbReference>
<gene>
    <name evidence="1" type="ORF">J5474_00995</name>
</gene>
<proteinExistence type="predicted"/>
<comment type="caution">
    <text evidence="1">The sequence shown here is derived from an EMBL/GenBank/DDBJ whole genome shotgun (WGS) entry which is preliminary data.</text>
</comment>
<evidence type="ECO:0000313" key="2">
    <source>
        <dbReference type="Proteomes" id="UP000675940"/>
    </source>
</evidence>
<reference evidence="1" key="1">
    <citation type="submission" date="2021-03" db="EMBL/GenBank/DDBJ databases">
        <title>Sagittula salina sp. nov. strain M10.9X isolated from the marine waste.</title>
        <authorList>
            <person name="Satari L."/>
            <person name="Molina-Menor E."/>
            <person name="Vidal-Verdu A."/>
            <person name="Pascual J."/>
            <person name="Pereto J."/>
            <person name="Porcar M."/>
        </authorList>
    </citation>
    <scope>NUCLEOTIDE SEQUENCE</scope>
    <source>
        <strain evidence="1">M10.9X</strain>
    </source>
</reference>
<sequence>MILQQHIPYDISEPHRLPGVAPFEMADWLCADEAYAGQMGERLRLLTTQRETVVAEDPAARPAALELLDLVLANLPGGFAHEDDTVLCPDGRRETLDRRDPLGTLGRLVQQDLCVMEKRGAEHVLTAAVLCFPASWRLSEKFLRPLTGIHVPVKPYDTGLAKRVQRLFDGVQEGRPLWRMNALPYGDAALHQPRGEAAPRQEVDPLRAPFLRSERQCLVRLPKTRAVVFSIHTRVVRRRLDPISG</sequence>